<sequence>MAWKVMSSIICPDTGIVYSSITSMKLLKLIIWYESDVFLYPGDIITPTQSGVIINGRFQRLTLYNVSPYRKNFWLELEDKMSCPYNKHPSAGTCHYSHQCRAQKCPHGFVTNPHALNVVRMRH</sequence>
<dbReference type="Proteomes" id="UP001248822">
    <property type="component" value="Unassembled WGS sequence"/>
</dbReference>
<evidence type="ECO:0000313" key="2">
    <source>
        <dbReference type="Proteomes" id="UP001248822"/>
    </source>
</evidence>
<protein>
    <submittedName>
        <fullName evidence="1">Anti-adapter protein IraM</fullName>
    </submittedName>
</protein>
<dbReference type="Gene3D" id="2.40.50.650">
    <property type="match status" value="1"/>
</dbReference>
<dbReference type="Pfam" id="PF11183">
    <property type="entry name" value="PmrD"/>
    <property type="match status" value="1"/>
</dbReference>
<reference evidence="1" key="1">
    <citation type="submission" date="2022-12" db="EMBL/GenBank/DDBJ databases">
        <title>NDM-1 containing novel ST 2018 Pseudenterobacter timonensis.</title>
        <authorList>
            <person name="Halder G."/>
            <person name="Mandal S."/>
            <person name="Dutta S."/>
        </authorList>
    </citation>
    <scope>NUCLEOTIDE SEQUENCE</scope>
    <source>
        <strain evidence="1">CNCI147</strain>
    </source>
</reference>
<dbReference type="EMBL" id="JAQGEC010000001">
    <property type="protein sequence ID" value="MDR9888915.1"/>
    <property type="molecule type" value="Genomic_DNA"/>
</dbReference>
<dbReference type="InterPro" id="IPR044854">
    <property type="entry name" value="IraM/PmrD"/>
</dbReference>
<comment type="caution">
    <text evidence="1">The sequence shown here is derived from an EMBL/GenBank/DDBJ whole genome shotgun (WGS) entry which is preliminary data.</text>
</comment>
<dbReference type="InterPro" id="IPR038679">
    <property type="entry name" value="PmrD_sf"/>
</dbReference>
<proteinExistence type="predicted"/>
<dbReference type="AlphaFoldDB" id="A0AAE4DJJ3"/>
<organism evidence="1 2">
    <name type="scientific">Pseudenterobacter timonensis</name>
    <dbReference type="NCBI Taxonomy" id="1755099"/>
    <lineage>
        <taxon>Bacteria</taxon>
        <taxon>Pseudomonadati</taxon>
        <taxon>Pseudomonadota</taxon>
        <taxon>Gammaproteobacteria</taxon>
        <taxon>Enterobacterales</taxon>
        <taxon>Enterobacteriaceae</taxon>
        <taxon>Pseudenterobacter</taxon>
    </lineage>
</organism>
<gene>
    <name evidence="1" type="primary">iraM</name>
    <name evidence="1" type="ORF">O7047_01515</name>
</gene>
<accession>A0AAE4DJJ3</accession>
<dbReference type="RefSeq" id="WP_310824066.1">
    <property type="nucleotide sequence ID" value="NZ_JAQGEC010000001.1"/>
</dbReference>
<evidence type="ECO:0000313" key="1">
    <source>
        <dbReference type="EMBL" id="MDR9888915.1"/>
    </source>
</evidence>
<name>A0AAE4DJJ3_9ENTR</name>
<dbReference type="NCBIfam" id="NF007393">
    <property type="entry name" value="PRK09919.1"/>
    <property type="match status" value="1"/>
</dbReference>